<feature type="transmembrane region" description="Helical" evidence="1">
    <location>
        <begin position="12"/>
        <end position="31"/>
    </location>
</feature>
<organism evidence="2 3">
    <name type="scientific">Thiothrix lacustris</name>
    <dbReference type="NCBI Taxonomy" id="525917"/>
    <lineage>
        <taxon>Bacteria</taxon>
        <taxon>Pseudomonadati</taxon>
        <taxon>Pseudomonadota</taxon>
        <taxon>Gammaproteobacteria</taxon>
        <taxon>Thiotrichales</taxon>
        <taxon>Thiotrichaceae</taxon>
        <taxon>Thiothrix</taxon>
    </lineage>
</organism>
<accession>A0A1Y1QM95</accession>
<proteinExistence type="predicted"/>
<comment type="caution">
    <text evidence="2">The sequence shown here is derived from an EMBL/GenBank/DDBJ whole genome shotgun (WGS) entry which is preliminary data.</text>
</comment>
<keyword evidence="1" id="KW-0472">Membrane</keyword>
<name>A0A1Y1QM95_9GAMM</name>
<protein>
    <recommendedName>
        <fullName evidence="4">DUF3142 domain-containing protein</fullName>
    </recommendedName>
</protein>
<evidence type="ECO:0000313" key="3">
    <source>
        <dbReference type="Proteomes" id="UP000192491"/>
    </source>
</evidence>
<dbReference type="EMBL" id="MTEJ01000162">
    <property type="protein sequence ID" value="OQX08862.1"/>
    <property type="molecule type" value="Genomic_DNA"/>
</dbReference>
<evidence type="ECO:0000313" key="2">
    <source>
        <dbReference type="EMBL" id="OQX08862.1"/>
    </source>
</evidence>
<gene>
    <name evidence="2" type="ORF">BWK73_24280</name>
</gene>
<dbReference type="Proteomes" id="UP000192491">
    <property type="component" value="Unassembled WGS sequence"/>
</dbReference>
<keyword evidence="1" id="KW-1133">Transmembrane helix</keyword>
<sequence length="337" mass="38741">MFNVLTSRAIRRIAIAVIVLTAGLLAFYWTLGNANKSSGIPPKISYYHWANTYSDDPTNLKTYAPAQLYLKLLDIGYRDKNLSINPTDIRTPPSIAITPVVFLDNNALKDDVLDSVYAQILTHIPPQKYQRLQVDCDWTEQTRDTYFAFLTRLKANYPHLSVTLRLHQVKYAERTGVPPAERAALMYYNMSDIRDPETKNYILDTDVGQRYLQNFEEYPLPLDLALPLYQQTRVIRQGRLVHLSNSAELNADKTEHLKDNVYRVTQGHYWQEYYLYPDDELRVDTVDIEALQQAARQLTAVMHPDEVIFYTLNDAARFTPNALAAIAADFSTRSQPQ</sequence>
<evidence type="ECO:0008006" key="4">
    <source>
        <dbReference type="Google" id="ProtNLM"/>
    </source>
</evidence>
<reference evidence="2 3" key="1">
    <citation type="submission" date="2017-01" db="EMBL/GenBank/DDBJ databases">
        <title>Novel large sulfur bacteria in the metagenomes of groundwater-fed chemosynthetic microbial mats in the Lake Huron basin.</title>
        <authorList>
            <person name="Sharrar A.M."/>
            <person name="Flood B.E."/>
            <person name="Bailey J.V."/>
            <person name="Jones D.S."/>
            <person name="Biddanda B."/>
            <person name="Ruberg S.A."/>
            <person name="Marcus D.N."/>
            <person name="Dick G.J."/>
        </authorList>
    </citation>
    <scope>NUCLEOTIDE SEQUENCE [LARGE SCALE GENOMIC DNA]</scope>
    <source>
        <strain evidence="2">A8</strain>
    </source>
</reference>
<dbReference type="AlphaFoldDB" id="A0A1Y1QM95"/>
<evidence type="ECO:0000256" key="1">
    <source>
        <dbReference type="SAM" id="Phobius"/>
    </source>
</evidence>
<keyword evidence="1" id="KW-0812">Transmembrane</keyword>